<keyword evidence="2" id="KW-1185">Reference proteome</keyword>
<organism evidence="1 2">
    <name type="scientific">Linum trigynum</name>
    <dbReference type="NCBI Taxonomy" id="586398"/>
    <lineage>
        <taxon>Eukaryota</taxon>
        <taxon>Viridiplantae</taxon>
        <taxon>Streptophyta</taxon>
        <taxon>Embryophyta</taxon>
        <taxon>Tracheophyta</taxon>
        <taxon>Spermatophyta</taxon>
        <taxon>Magnoliopsida</taxon>
        <taxon>eudicotyledons</taxon>
        <taxon>Gunneridae</taxon>
        <taxon>Pentapetalae</taxon>
        <taxon>rosids</taxon>
        <taxon>fabids</taxon>
        <taxon>Malpighiales</taxon>
        <taxon>Linaceae</taxon>
        <taxon>Linum</taxon>
    </lineage>
</organism>
<gene>
    <name evidence="1" type="ORF">LTRI10_LOCUS32438</name>
</gene>
<evidence type="ECO:0000313" key="1">
    <source>
        <dbReference type="EMBL" id="CAL1391744.1"/>
    </source>
</evidence>
<evidence type="ECO:0000313" key="2">
    <source>
        <dbReference type="Proteomes" id="UP001497516"/>
    </source>
</evidence>
<dbReference type="AlphaFoldDB" id="A0AAV2F0T6"/>
<reference evidence="1 2" key="1">
    <citation type="submission" date="2024-04" db="EMBL/GenBank/DDBJ databases">
        <authorList>
            <person name="Fracassetti M."/>
        </authorList>
    </citation>
    <scope>NUCLEOTIDE SEQUENCE [LARGE SCALE GENOMIC DNA]</scope>
</reference>
<protein>
    <submittedName>
        <fullName evidence="1">Uncharacterized protein</fullName>
    </submittedName>
</protein>
<sequence>MLQKGVIFGFGPRYIDNALLMYGSSRQTKSSAMNWMRDPWTVQTNHVHHFEIWLLLPRRSDDDGRFSPTKVMRIESWRVAANKHLWLTKISYALIS</sequence>
<dbReference type="Proteomes" id="UP001497516">
    <property type="component" value="Chromosome 6"/>
</dbReference>
<accession>A0AAV2F0T6</accession>
<name>A0AAV2F0T6_9ROSI</name>
<proteinExistence type="predicted"/>
<dbReference type="EMBL" id="OZ034819">
    <property type="protein sequence ID" value="CAL1391744.1"/>
    <property type="molecule type" value="Genomic_DNA"/>
</dbReference>